<dbReference type="OrthoDB" id="10344868at2759"/>
<keyword evidence="3" id="KW-1185">Reference proteome</keyword>
<protein>
    <submittedName>
        <fullName evidence="2">Uncharacterized protein</fullName>
    </submittedName>
</protein>
<organism evidence="2 3">
    <name type="scientific">Penicillium desertorum</name>
    <dbReference type="NCBI Taxonomy" id="1303715"/>
    <lineage>
        <taxon>Eukaryota</taxon>
        <taxon>Fungi</taxon>
        <taxon>Dikarya</taxon>
        <taxon>Ascomycota</taxon>
        <taxon>Pezizomycotina</taxon>
        <taxon>Eurotiomycetes</taxon>
        <taxon>Eurotiomycetidae</taxon>
        <taxon>Eurotiales</taxon>
        <taxon>Aspergillaceae</taxon>
        <taxon>Penicillium</taxon>
    </lineage>
</organism>
<dbReference type="EMBL" id="JAPWDO010000010">
    <property type="protein sequence ID" value="KAJ5454953.1"/>
    <property type="molecule type" value="Genomic_DNA"/>
</dbReference>
<dbReference type="Proteomes" id="UP001147760">
    <property type="component" value="Unassembled WGS sequence"/>
</dbReference>
<sequence length="145" mass="16004">METNRLTLTPTIPTPQCAHWTTSEGAGSEYMLDLPFPNHPIYSPSFNFTDTSLQSYQSAHLVPPLAGQQRNKTVSNPLAPEPSHAPPIQRHFGSHENTNVSSPNGPHYHIQLPLGKQASPYLKDQLADDRENADQTGLKPPTKML</sequence>
<accession>A0A9W9WDR3</accession>
<evidence type="ECO:0000313" key="2">
    <source>
        <dbReference type="EMBL" id="KAJ5454953.1"/>
    </source>
</evidence>
<name>A0A9W9WDR3_9EURO</name>
<proteinExistence type="predicted"/>
<feature type="compositionally biased region" description="Polar residues" evidence="1">
    <location>
        <begin position="95"/>
        <end position="104"/>
    </location>
</feature>
<feature type="region of interest" description="Disordered" evidence="1">
    <location>
        <begin position="69"/>
        <end position="145"/>
    </location>
</feature>
<dbReference type="AlphaFoldDB" id="A0A9W9WDR3"/>
<gene>
    <name evidence="2" type="ORF">N7530_012722</name>
</gene>
<reference evidence="2" key="1">
    <citation type="submission" date="2022-12" db="EMBL/GenBank/DDBJ databases">
        <authorList>
            <person name="Petersen C."/>
        </authorList>
    </citation>
    <scope>NUCLEOTIDE SEQUENCE</scope>
    <source>
        <strain evidence="2">IBT 17660</strain>
    </source>
</reference>
<comment type="caution">
    <text evidence="2">The sequence shown here is derived from an EMBL/GenBank/DDBJ whole genome shotgun (WGS) entry which is preliminary data.</text>
</comment>
<evidence type="ECO:0000256" key="1">
    <source>
        <dbReference type="SAM" id="MobiDB-lite"/>
    </source>
</evidence>
<reference evidence="2" key="2">
    <citation type="journal article" date="2023" name="IMA Fungus">
        <title>Comparative genomic study of the Penicillium genus elucidates a diverse pangenome and 15 lateral gene transfer events.</title>
        <authorList>
            <person name="Petersen C."/>
            <person name="Sorensen T."/>
            <person name="Nielsen M.R."/>
            <person name="Sondergaard T.E."/>
            <person name="Sorensen J.L."/>
            <person name="Fitzpatrick D.A."/>
            <person name="Frisvad J.C."/>
            <person name="Nielsen K.L."/>
        </authorList>
    </citation>
    <scope>NUCLEOTIDE SEQUENCE</scope>
    <source>
        <strain evidence="2">IBT 17660</strain>
    </source>
</reference>
<evidence type="ECO:0000313" key="3">
    <source>
        <dbReference type="Proteomes" id="UP001147760"/>
    </source>
</evidence>